<keyword evidence="3 6" id="KW-0812">Transmembrane</keyword>
<evidence type="ECO:0000259" key="7">
    <source>
        <dbReference type="Pfam" id="PF00482"/>
    </source>
</evidence>
<dbReference type="GeneID" id="89229535"/>
<dbReference type="InterPro" id="IPR018076">
    <property type="entry name" value="T2SS_GspF_dom"/>
</dbReference>
<evidence type="ECO:0000256" key="3">
    <source>
        <dbReference type="ARBA" id="ARBA00022692"/>
    </source>
</evidence>
<protein>
    <recommendedName>
        <fullName evidence="7">Type II secretion system protein GspF domain-containing protein</fullName>
    </recommendedName>
</protein>
<accession>A0AA96VDX5</accession>
<sequence length="293" mass="32845">MISAGAGSTGKRKNTLLRTFEKKLVSARLFIPLPMYLSVAVFLSVILFTTFSFCEIILFSVSYFSELQGYIEAGMDRSLMIYPVFIFVGAVILIWMSAVAFPFLAAADKKHKLEQELPFAVNYMSAMASAGVLPDLIFQTFSEKKMKFIYGTIASEFSILESRIFYLGEDLPSALQFLSASTPSPLLADFLSGAKNTLIAGSDFQTFIFSKKQEYESLFRRQKEQNIQTLDLLSEMYITVFLAAPIFFIILLFTITPLSGPKTEEMKLLVYQAVPFLGIFFLLFADVADQKNG</sequence>
<dbReference type="Proteomes" id="UP001303587">
    <property type="component" value="Chromosome"/>
</dbReference>
<dbReference type="EMBL" id="CP131060">
    <property type="protein sequence ID" value="WNY24887.1"/>
    <property type="molecule type" value="Genomic_DNA"/>
</dbReference>
<comment type="subcellular location">
    <subcellularLocation>
        <location evidence="1">Cell membrane</location>
        <topology evidence="1">Multi-pass membrane protein</topology>
    </subcellularLocation>
</comment>
<feature type="transmembrane region" description="Helical" evidence="6">
    <location>
        <begin position="117"/>
        <end position="138"/>
    </location>
</feature>
<evidence type="ECO:0000256" key="4">
    <source>
        <dbReference type="ARBA" id="ARBA00022989"/>
    </source>
</evidence>
<dbReference type="InterPro" id="IPR056569">
    <property type="entry name" value="ArlJ-like"/>
</dbReference>
<feature type="transmembrane region" description="Helical" evidence="6">
    <location>
        <begin position="79"/>
        <end position="105"/>
    </location>
</feature>
<dbReference type="RefSeq" id="WP_338102950.1">
    <property type="nucleotide sequence ID" value="NZ_CP131060.1"/>
</dbReference>
<evidence type="ECO:0000256" key="6">
    <source>
        <dbReference type="SAM" id="Phobius"/>
    </source>
</evidence>
<evidence type="ECO:0000256" key="1">
    <source>
        <dbReference type="ARBA" id="ARBA00004651"/>
    </source>
</evidence>
<feature type="transmembrane region" description="Helical" evidence="6">
    <location>
        <begin position="268"/>
        <end position="288"/>
    </location>
</feature>
<proteinExistence type="predicted"/>
<dbReference type="AlphaFoldDB" id="A0AA96VDX5"/>
<feature type="transmembrane region" description="Helical" evidence="6">
    <location>
        <begin position="236"/>
        <end position="256"/>
    </location>
</feature>
<dbReference type="PANTHER" id="PTHR35402">
    <property type="entry name" value="INTEGRAL MEMBRANE PROTEIN-RELATED"/>
    <property type="match status" value="1"/>
</dbReference>
<evidence type="ECO:0000256" key="5">
    <source>
        <dbReference type="ARBA" id="ARBA00023136"/>
    </source>
</evidence>
<organism evidence="8 9">
    <name type="scientific">Methanolapillus millepedarum</name>
    <dbReference type="NCBI Taxonomy" id="3028296"/>
    <lineage>
        <taxon>Archaea</taxon>
        <taxon>Methanobacteriati</taxon>
        <taxon>Methanobacteriota</taxon>
        <taxon>Stenosarchaea group</taxon>
        <taxon>Methanomicrobia</taxon>
        <taxon>Methanosarcinales</taxon>
        <taxon>Methanosarcinaceae</taxon>
        <taxon>Methanolapillus</taxon>
    </lineage>
</organism>
<keyword evidence="9" id="KW-1185">Reference proteome</keyword>
<dbReference type="Pfam" id="PF00482">
    <property type="entry name" value="T2SSF"/>
    <property type="match status" value="1"/>
</dbReference>
<evidence type="ECO:0000313" key="8">
    <source>
        <dbReference type="EMBL" id="WNY24887.1"/>
    </source>
</evidence>
<dbReference type="PANTHER" id="PTHR35402:SF1">
    <property type="entry name" value="TYPE II SECRETION SYSTEM PROTEIN GSPF DOMAIN-CONTAINING PROTEIN"/>
    <property type="match status" value="1"/>
</dbReference>
<keyword evidence="5 6" id="KW-0472">Membrane</keyword>
<reference evidence="8 9" key="1">
    <citation type="submission" date="2023-07" db="EMBL/GenBank/DDBJ databases">
        <title>Closed genoem sequence of Methanosarcinaceae archaeon Ac7.</title>
        <authorList>
            <person name="Poehlein A."/>
            <person name="Protasov E."/>
            <person name="Platt K."/>
            <person name="Reeh H."/>
            <person name="Daniel R."/>
            <person name="Brune A."/>
        </authorList>
    </citation>
    <scope>NUCLEOTIDE SEQUENCE [LARGE SCALE GENOMIC DNA]</scope>
    <source>
        <strain evidence="8 9">Ac7</strain>
    </source>
</reference>
<gene>
    <name evidence="8" type="ORF">MsAc7_04160</name>
</gene>
<keyword evidence="4 6" id="KW-1133">Transmembrane helix</keyword>
<evidence type="ECO:0000256" key="2">
    <source>
        <dbReference type="ARBA" id="ARBA00022475"/>
    </source>
</evidence>
<feature type="transmembrane region" description="Helical" evidence="6">
    <location>
        <begin position="35"/>
        <end position="58"/>
    </location>
</feature>
<name>A0AA96VDX5_9EURY</name>
<dbReference type="GO" id="GO:0005886">
    <property type="term" value="C:plasma membrane"/>
    <property type="evidence" value="ECO:0007669"/>
    <property type="project" value="UniProtKB-SubCell"/>
</dbReference>
<keyword evidence="2" id="KW-1003">Cell membrane</keyword>
<feature type="domain" description="Type II secretion system protein GspF" evidence="7">
    <location>
        <begin position="121"/>
        <end position="251"/>
    </location>
</feature>
<evidence type="ECO:0000313" key="9">
    <source>
        <dbReference type="Proteomes" id="UP001303587"/>
    </source>
</evidence>